<evidence type="ECO:0000256" key="1">
    <source>
        <dbReference type="ARBA" id="ARBA00004651"/>
    </source>
</evidence>
<feature type="transmembrane region" description="Helical" evidence="14">
    <location>
        <begin position="12"/>
        <end position="34"/>
    </location>
</feature>
<comment type="similarity">
    <text evidence="2">Belongs to the cytochrome c oxidase bacterial subunit 4 family.</text>
</comment>
<feature type="transmembrane region" description="Helical" evidence="14">
    <location>
        <begin position="40"/>
        <end position="62"/>
    </location>
</feature>
<reference evidence="15 16" key="1">
    <citation type="submission" date="2020-05" db="EMBL/GenBank/DDBJ databases">
        <title>Horizontal transmission and recombination maintain forever young bacterial symbiont genomes.</title>
        <authorList>
            <person name="Russell S.L."/>
            <person name="Pepper-Tunick E."/>
            <person name="Svedberg J."/>
            <person name="Byrne A."/>
            <person name="Ruelas Castillo J."/>
            <person name="Vollmers C."/>
            <person name="Beinart R.A."/>
            <person name="Corbett-Detig R."/>
        </authorList>
    </citation>
    <scope>NUCLEOTIDE SEQUENCE [LARGE SCALE GENOMIC DNA]</scope>
    <source>
        <strain evidence="15">4727-3</strain>
    </source>
</reference>
<evidence type="ECO:0000256" key="8">
    <source>
        <dbReference type="ARBA" id="ARBA00023136"/>
    </source>
</evidence>
<organism evidence="15 16">
    <name type="scientific">Candidatus Methanofishera endochildressiae</name>
    <dbReference type="NCBI Taxonomy" id="2738884"/>
    <lineage>
        <taxon>Bacteria</taxon>
        <taxon>Pseudomonadati</taxon>
        <taxon>Pseudomonadota</taxon>
        <taxon>Gammaproteobacteria</taxon>
        <taxon>Candidatus Methanofishera</taxon>
    </lineage>
</organism>
<dbReference type="Proteomes" id="UP000537890">
    <property type="component" value="Unassembled WGS sequence"/>
</dbReference>
<evidence type="ECO:0000256" key="2">
    <source>
        <dbReference type="ARBA" id="ARBA00008079"/>
    </source>
</evidence>
<evidence type="ECO:0000256" key="10">
    <source>
        <dbReference type="ARBA" id="ARBA00030071"/>
    </source>
</evidence>
<protein>
    <recommendedName>
        <fullName evidence="4">Cytochrome bo(3) ubiquinol oxidase subunit 4</fullName>
    </recommendedName>
    <alternativeName>
        <fullName evidence="13">Cytochrome o ubiquinol oxidase subunit 4</fullName>
    </alternativeName>
    <alternativeName>
        <fullName evidence="10">Oxidase bo(3) subunit 4</fullName>
    </alternativeName>
    <alternativeName>
        <fullName evidence="11">Ubiquinol oxidase polypeptide IV</fullName>
    </alternativeName>
    <alternativeName>
        <fullName evidence="12">Ubiquinol oxidase subunit 4</fullName>
    </alternativeName>
</protein>
<evidence type="ECO:0000256" key="9">
    <source>
        <dbReference type="ARBA" id="ARBA00025694"/>
    </source>
</evidence>
<evidence type="ECO:0000313" key="16">
    <source>
        <dbReference type="Proteomes" id="UP000537890"/>
    </source>
</evidence>
<evidence type="ECO:0000256" key="13">
    <source>
        <dbReference type="ARBA" id="ARBA00032185"/>
    </source>
</evidence>
<proteinExistence type="inferred from homology"/>
<dbReference type="GO" id="GO:0009319">
    <property type="term" value="C:cytochrome o ubiquinol oxidase complex"/>
    <property type="evidence" value="ECO:0007669"/>
    <property type="project" value="TreeGrafter"/>
</dbReference>
<evidence type="ECO:0000256" key="3">
    <source>
        <dbReference type="ARBA" id="ARBA00011700"/>
    </source>
</evidence>
<evidence type="ECO:0000256" key="11">
    <source>
        <dbReference type="ARBA" id="ARBA00030211"/>
    </source>
</evidence>
<evidence type="ECO:0000256" key="5">
    <source>
        <dbReference type="ARBA" id="ARBA00022475"/>
    </source>
</evidence>
<dbReference type="InterPro" id="IPR005171">
    <property type="entry name" value="Cyt_c_oxidase_su4_prok"/>
</dbReference>
<comment type="subunit">
    <text evidence="3">Heterooctamer of two A chains, two B chains, two C chains and two D chains.</text>
</comment>
<comment type="subcellular location">
    <subcellularLocation>
        <location evidence="1">Cell membrane</location>
        <topology evidence="1">Multi-pass membrane protein</topology>
    </subcellularLocation>
</comment>
<evidence type="ECO:0000256" key="6">
    <source>
        <dbReference type="ARBA" id="ARBA00022692"/>
    </source>
</evidence>
<evidence type="ECO:0000313" key="15">
    <source>
        <dbReference type="EMBL" id="NYT47388.1"/>
    </source>
</evidence>
<accession>A0A7Z0MPC0</accession>
<dbReference type="InterPro" id="IPR050968">
    <property type="entry name" value="Cytochrome_c_oxidase_bac_sub4"/>
</dbReference>
<name>A0A7Z0MPC0_9GAMM</name>
<dbReference type="GO" id="GO:0005886">
    <property type="term" value="C:plasma membrane"/>
    <property type="evidence" value="ECO:0007669"/>
    <property type="project" value="UniProtKB-SubCell"/>
</dbReference>
<evidence type="ECO:0000256" key="14">
    <source>
        <dbReference type="SAM" id="Phobius"/>
    </source>
</evidence>
<sequence length="91" mass="10557">MNDELNYYKELRSYLTGFILALLLTIVPFALVAWGNFPSHITLIIIAVFGLIQVIVQFHYFLHIDFSRQKREDLQLILFRHTAADYGEPSG</sequence>
<dbReference type="Pfam" id="PF03626">
    <property type="entry name" value="COX4_pro"/>
    <property type="match status" value="1"/>
</dbReference>
<dbReference type="PANTHER" id="PTHR36835:SF1">
    <property type="entry name" value="CYTOCHROME BO(3) UBIQUINOL OXIDASE SUBUNIT 4"/>
    <property type="match status" value="1"/>
</dbReference>
<keyword evidence="7 14" id="KW-1133">Transmembrane helix</keyword>
<dbReference type="AlphaFoldDB" id="A0A7Z0MPC0"/>
<comment type="caution">
    <text evidence="15">The sequence shown here is derived from an EMBL/GenBank/DDBJ whole genome shotgun (WGS) entry which is preliminary data.</text>
</comment>
<dbReference type="EMBL" id="JACCHS010000141">
    <property type="protein sequence ID" value="NYT47388.1"/>
    <property type="molecule type" value="Genomic_DNA"/>
</dbReference>
<dbReference type="GO" id="GO:0019646">
    <property type="term" value="P:aerobic electron transport chain"/>
    <property type="evidence" value="ECO:0007669"/>
    <property type="project" value="TreeGrafter"/>
</dbReference>
<dbReference type="GO" id="GO:0015990">
    <property type="term" value="P:electron transport coupled proton transport"/>
    <property type="evidence" value="ECO:0007669"/>
    <property type="project" value="TreeGrafter"/>
</dbReference>
<dbReference type="GO" id="GO:0015078">
    <property type="term" value="F:proton transmembrane transporter activity"/>
    <property type="evidence" value="ECO:0007669"/>
    <property type="project" value="TreeGrafter"/>
</dbReference>
<comment type="function">
    <text evidence="9">Cytochrome bo(3) ubiquinol terminal oxidase is the component of the aerobic respiratory chain of E.coli that predominates when cells are grown at high aeration. Has proton pump activity across the membrane in addition to electron transfer, pumping 2 protons/electron.</text>
</comment>
<keyword evidence="6 14" id="KW-0812">Transmembrane</keyword>
<evidence type="ECO:0000256" key="7">
    <source>
        <dbReference type="ARBA" id="ARBA00022989"/>
    </source>
</evidence>
<evidence type="ECO:0000256" key="4">
    <source>
        <dbReference type="ARBA" id="ARBA00014689"/>
    </source>
</evidence>
<dbReference type="GO" id="GO:0009486">
    <property type="term" value="F:cytochrome bo3 ubiquinol oxidase activity"/>
    <property type="evidence" value="ECO:0007669"/>
    <property type="project" value="TreeGrafter"/>
</dbReference>
<keyword evidence="5" id="KW-1003">Cell membrane</keyword>
<keyword evidence="8 14" id="KW-0472">Membrane</keyword>
<evidence type="ECO:0000256" key="12">
    <source>
        <dbReference type="ARBA" id="ARBA00031887"/>
    </source>
</evidence>
<dbReference type="PANTHER" id="PTHR36835">
    <property type="entry name" value="CYTOCHROME BO(3) UBIQUINOL OXIDASE SUBUNIT 4"/>
    <property type="match status" value="1"/>
</dbReference>
<gene>
    <name evidence="15" type="ORF">H0A75_07275</name>
</gene>